<comment type="caution">
    <text evidence="2">The sequence shown here is derived from an EMBL/GenBank/DDBJ whole genome shotgun (WGS) entry which is preliminary data.</text>
</comment>
<gene>
    <name evidence="2" type="ORF">EIP91_007704</name>
</gene>
<protein>
    <submittedName>
        <fullName evidence="2">Uncharacterized protein</fullName>
    </submittedName>
</protein>
<evidence type="ECO:0000313" key="2">
    <source>
        <dbReference type="EMBL" id="TCD61936.1"/>
    </source>
</evidence>
<feature type="transmembrane region" description="Helical" evidence="1">
    <location>
        <begin position="216"/>
        <end position="240"/>
    </location>
</feature>
<dbReference type="Proteomes" id="UP000292702">
    <property type="component" value="Unassembled WGS sequence"/>
</dbReference>
<dbReference type="STRING" id="92696.A0A4R0R695"/>
<evidence type="ECO:0000256" key="1">
    <source>
        <dbReference type="SAM" id="Phobius"/>
    </source>
</evidence>
<dbReference type="AlphaFoldDB" id="A0A4R0R695"/>
<name>A0A4R0R695_9APHY</name>
<evidence type="ECO:0000313" key="3">
    <source>
        <dbReference type="Proteomes" id="UP000292702"/>
    </source>
</evidence>
<keyword evidence="1" id="KW-0472">Membrane</keyword>
<feature type="transmembrane region" description="Helical" evidence="1">
    <location>
        <begin position="260"/>
        <end position="284"/>
    </location>
</feature>
<feature type="transmembrane region" description="Helical" evidence="1">
    <location>
        <begin position="296"/>
        <end position="316"/>
    </location>
</feature>
<sequence>MAPNDLGDFGVTGITMRPGSVFSLYTVLVSVTWWDEFATLRLRLILWQRIMLSVSEAGLLSTTIQGILHGIAIFLYILTIFMLTRGGRRGRVNIGMLTASSALMLLSSMEMITNIVRIVRGFVFIGPKLPGGPEQFFTEIQEPTFIIKGTLHPIQILILDGVVIYRAYIAWQAPWALVVPGVGWCSGLASCIGLIYSLVTAYKHPETVFAARTANWIIAVYATTLGTNITATALLAFRLWRVNRVNRRSTELKEESRLRIVFRVVVEAGVIYTITNVITLVTFLRGSMAVYVIRDMIPPIISIVFNMIVVRVGFLTSRRLTVLGIKETTTQPRSALRFASTGTVSISDPSYRERCESVIEMKSLADEITHFLDAEHGLSKGDIHSRMGVSATTLVTDGTKSAV</sequence>
<dbReference type="OrthoDB" id="3354175at2759"/>
<keyword evidence="1" id="KW-0812">Transmembrane</keyword>
<feature type="transmembrane region" description="Helical" evidence="1">
    <location>
        <begin position="59"/>
        <end position="83"/>
    </location>
</feature>
<organism evidence="2 3">
    <name type="scientific">Steccherinum ochraceum</name>
    <dbReference type="NCBI Taxonomy" id="92696"/>
    <lineage>
        <taxon>Eukaryota</taxon>
        <taxon>Fungi</taxon>
        <taxon>Dikarya</taxon>
        <taxon>Basidiomycota</taxon>
        <taxon>Agaricomycotina</taxon>
        <taxon>Agaricomycetes</taxon>
        <taxon>Polyporales</taxon>
        <taxon>Steccherinaceae</taxon>
        <taxon>Steccherinum</taxon>
    </lineage>
</organism>
<reference evidence="2 3" key="1">
    <citation type="submission" date="2018-11" db="EMBL/GenBank/DDBJ databases">
        <title>Genome assembly of Steccherinum ochraceum LE-BIN_3174, the white-rot fungus of the Steccherinaceae family (The Residual Polyporoid clade, Polyporales, Basidiomycota).</title>
        <authorList>
            <person name="Fedorova T.V."/>
            <person name="Glazunova O.A."/>
            <person name="Landesman E.O."/>
            <person name="Moiseenko K.V."/>
            <person name="Psurtseva N.V."/>
            <person name="Savinova O.S."/>
            <person name="Shakhova N.V."/>
            <person name="Tyazhelova T.V."/>
            <person name="Vasina D.V."/>
        </authorList>
    </citation>
    <scope>NUCLEOTIDE SEQUENCE [LARGE SCALE GENOMIC DNA]</scope>
    <source>
        <strain evidence="2 3">LE-BIN_3174</strain>
    </source>
</reference>
<proteinExistence type="predicted"/>
<keyword evidence="3" id="KW-1185">Reference proteome</keyword>
<feature type="transmembrane region" description="Helical" evidence="1">
    <location>
        <begin position="175"/>
        <end position="196"/>
    </location>
</feature>
<accession>A0A4R0R695</accession>
<dbReference type="EMBL" id="RWJN01000417">
    <property type="protein sequence ID" value="TCD61936.1"/>
    <property type="molecule type" value="Genomic_DNA"/>
</dbReference>
<keyword evidence="1" id="KW-1133">Transmembrane helix</keyword>